<dbReference type="AlphaFoldDB" id="A0A7Y9WEG0"/>
<dbReference type="Proteomes" id="UP000572540">
    <property type="component" value="Unassembled WGS sequence"/>
</dbReference>
<accession>A0A7Y9WEG0</accession>
<sequence>MTTRVRIFLAHVDERDFLAIEQCAAHVVE</sequence>
<proteinExistence type="predicted"/>
<evidence type="ECO:0000313" key="2">
    <source>
        <dbReference type="Proteomes" id="UP000572540"/>
    </source>
</evidence>
<name>A0A7Y9WEG0_9BURK</name>
<protein>
    <submittedName>
        <fullName evidence="1">Uncharacterized protein</fullName>
    </submittedName>
</protein>
<comment type="caution">
    <text evidence="1">The sequence shown here is derived from an EMBL/GenBank/DDBJ whole genome shotgun (WGS) entry which is preliminary data.</text>
</comment>
<dbReference type="EMBL" id="JACCAU010000001">
    <property type="protein sequence ID" value="NYH19360.1"/>
    <property type="molecule type" value="Genomic_DNA"/>
</dbReference>
<organism evidence="1 2">
    <name type="scientific">Paraburkholderia bryophila</name>
    <dbReference type="NCBI Taxonomy" id="420952"/>
    <lineage>
        <taxon>Bacteria</taxon>
        <taxon>Pseudomonadati</taxon>
        <taxon>Pseudomonadota</taxon>
        <taxon>Betaproteobacteria</taxon>
        <taxon>Burkholderiales</taxon>
        <taxon>Burkholderiaceae</taxon>
        <taxon>Paraburkholderia</taxon>
    </lineage>
</organism>
<gene>
    <name evidence="1" type="ORF">GGD41_006588</name>
</gene>
<reference evidence="1 2" key="1">
    <citation type="submission" date="2020-07" db="EMBL/GenBank/DDBJ databases">
        <title>Exploring microbial biodiversity for novel pathways involved in the catabolism of aromatic compounds derived from lignin.</title>
        <authorList>
            <person name="Elkins J."/>
        </authorList>
    </citation>
    <scope>NUCLEOTIDE SEQUENCE [LARGE SCALE GENOMIC DNA]</scope>
    <source>
        <strain evidence="1 2">H2C3B</strain>
    </source>
</reference>
<evidence type="ECO:0000313" key="1">
    <source>
        <dbReference type="EMBL" id="NYH19360.1"/>
    </source>
</evidence>